<dbReference type="PROSITE" id="PS50104">
    <property type="entry name" value="TIR"/>
    <property type="match status" value="1"/>
</dbReference>
<evidence type="ECO:0000259" key="1">
    <source>
        <dbReference type="PROSITE" id="PS50104"/>
    </source>
</evidence>
<name>A0ABW8L7E5_9GAMM</name>
<protein>
    <submittedName>
        <fullName evidence="2">TIR domain-containing protein</fullName>
    </submittedName>
</protein>
<dbReference type="RefSeq" id="WP_404672021.1">
    <property type="nucleotide sequence ID" value="NZ_JBJDPD010000006.1"/>
</dbReference>
<dbReference type="InterPro" id="IPR035897">
    <property type="entry name" value="Toll_tir_struct_dom_sf"/>
</dbReference>
<comment type="caution">
    <text evidence="2">The sequence shown here is derived from an EMBL/GenBank/DDBJ whole genome shotgun (WGS) entry which is preliminary data.</text>
</comment>
<organism evidence="2 3">
    <name type="scientific">Psychrobacter namhaensis</name>
    <dbReference type="NCBI Taxonomy" id="292734"/>
    <lineage>
        <taxon>Bacteria</taxon>
        <taxon>Pseudomonadati</taxon>
        <taxon>Pseudomonadota</taxon>
        <taxon>Gammaproteobacteria</taxon>
        <taxon>Moraxellales</taxon>
        <taxon>Moraxellaceae</taxon>
        <taxon>Psychrobacter</taxon>
    </lineage>
</organism>
<accession>A0ABW8L7E5</accession>
<dbReference type="Pfam" id="PF13676">
    <property type="entry name" value="TIR_2"/>
    <property type="match status" value="1"/>
</dbReference>
<dbReference type="InterPro" id="IPR000157">
    <property type="entry name" value="TIR_dom"/>
</dbReference>
<gene>
    <name evidence="2" type="ORF">ACI2I3_05680</name>
</gene>
<dbReference type="Proteomes" id="UP001620234">
    <property type="component" value="Unassembled WGS sequence"/>
</dbReference>
<dbReference type="SUPFAM" id="SSF52200">
    <property type="entry name" value="Toll/Interleukin receptor TIR domain"/>
    <property type="match status" value="1"/>
</dbReference>
<dbReference type="Gene3D" id="3.40.50.10140">
    <property type="entry name" value="Toll/interleukin-1 receptor homology (TIR) domain"/>
    <property type="match status" value="1"/>
</dbReference>
<evidence type="ECO:0000313" key="3">
    <source>
        <dbReference type="Proteomes" id="UP001620234"/>
    </source>
</evidence>
<reference evidence="2 3" key="1">
    <citation type="submission" date="2024-11" db="EMBL/GenBank/DDBJ databases">
        <title>The Natural Products Discovery Center: Release of the First 8490 Sequenced Strains for Exploring Actinobacteria Biosynthetic Diversity.</title>
        <authorList>
            <person name="Kalkreuter E."/>
            <person name="Kautsar S.A."/>
            <person name="Yang D."/>
            <person name="Bader C.D."/>
            <person name="Teijaro C.N."/>
            <person name="Fluegel L."/>
            <person name="Davis C.M."/>
            <person name="Simpson J.R."/>
            <person name="Lauterbach L."/>
            <person name="Steele A.D."/>
            <person name="Gui C."/>
            <person name="Meng S."/>
            <person name="Li G."/>
            <person name="Viehrig K."/>
            <person name="Ye F."/>
            <person name="Su P."/>
            <person name="Kiefer A.F."/>
            <person name="Nichols A."/>
            <person name="Cepeda A.J."/>
            <person name="Yan W."/>
            <person name="Fan B."/>
            <person name="Jiang Y."/>
            <person name="Adhikari A."/>
            <person name="Zheng C.-J."/>
            <person name="Schuster L."/>
            <person name="Cowan T.M."/>
            <person name="Smanski M.J."/>
            <person name="Chevrette M.G."/>
            <person name="De Carvalho L.P.S."/>
            <person name="Shen B."/>
        </authorList>
    </citation>
    <scope>NUCLEOTIDE SEQUENCE [LARGE SCALE GENOMIC DNA]</scope>
    <source>
        <strain evidence="2 3">NPDC077433</strain>
    </source>
</reference>
<keyword evidence="3" id="KW-1185">Reference proteome</keyword>
<feature type="domain" description="TIR" evidence="1">
    <location>
        <begin position="138"/>
        <end position="266"/>
    </location>
</feature>
<dbReference type="EMBL" id="JBJDPD010000006">
    <property type="protein sequence ID" value="MFK4000826.1"/>
    <property type="molecule type" value="Genomic_DNA"/>
</dbReference>
<sequence>MKKYCYQLIILGKDFGIKNEIIEIFQRRVEDLGIDWSSFIIIDNENCEEYTDSSPAFCIYLGAKTDDNNFTDSDFLTQVTKDASLLLPVVQGTLDNFGDCIPEILNNYNGINLSEEDRNQKVEQIVNNILEGFSLLKKNRKIFISYKRNESTNVAIQLYENLEKHGFDVFLDTHSIRKSEPFQDELWHQMADSEIVIILNTSDFLGSYWTQQELATASQLLLGIVIISWPENSDVIAKHAQISYPLKVQNSDFENSYIHSTLKEKPLSKIIESVESIRARTLASRRDNLISNFMKMAEEEGYQAYLDSYKIISMVKNDKDIIVIPAVGIPKSLNYELSSSFVEEIKKKKFENIFILYDATCVRDFWLRHLKWLDSSLVIKSLNILEVPTWINN</sequence>
<proteinExistence type="predicted"/>
<evidence type="ECO:0000313" key="2">
    <source>
        <dbReference type="EMBL" id="MFK4000826.1"/>
    </source>
</evidence>